<gene>
    <name evidence="1" type="ORF">DOZ80_10350</name>
</gene>
<dbReference type="AlphaFoldDB" id="A0A327N6T2"/>
<organism evidence="1 2">
    <name type="scientific">Pseudomonas fluorescens</name>
    <dbReference type="NCBI Taxonomy" id="294"/>
    <lineage>
        <taxon>Bacteria</taxon>
        <taxon>Pseudomonadati</taxon>
        <taxon>Pseudomonadota</taxon>
        <taxon>Gammaproteobacteria</taxon>
        <taxon>Pseudomonadales</taxon>
        <taxon>Pseudomonadaceae</taxon>
        <taxon>Pseudomonas</taxon>
    </lineage>
</organism>
<name>A0A327N6T2_PSEFL</name>
<evidence type="ECO:0000313" key="2">
    <source>
        <dbReference type="Proteomes" id="UP000249493"/>
    </source>
</evidence>
<dbReference type="EMBL" id="QLIN01000003">
    <property type="protein sequence ID" value="RAI70861.1"/>
    <property type="molecule type" value="Genomic_DNA"/>
</dbReference>
<reference evidence="1 2" key="1">
    <citation type="submission" date="2018-06" db="EMBL/GenBank/DDBJ databases">
        <authorList>
            <person name="Zhirakovskaya E."/>
        </authorList>
    </citation>
    <scope>NUCLEOTIDE SEQUENCE [LARGE SCALE GENOMIC DNA]</scope>
    <source>
        <strain evidence="1 2">LY3</strain>
    </source>
</reference>
<proteinExistence type="predicted"/>
<dbReference type="Proteomes" id="UP000249493">
    <property type="component" value="Unassembled WGS sequence"/>
</dbReference>
<accession>A0A327N6T2</accession>
<evidence type="ECO:0000313" key="1">
    <source>
        <dbReference type="EMBL" id="RAI70861.1"/>
    </source>
</evidence>
<dbReference type="RefSeq" id="WP_111282408.1">
    <property type="nucleotide sequence ID" value="NZ_QLIN01000003.1"/>
</dbReference>
<protein>
    <submittedName>
        <fullName evidence="1">Uncharacterized protein</fullName>
    </submittedName>
</protein>
<sequence>MGNEKKIADERAVLEAASSLLRDLYGHFEIDLTQEDKPDAAIDASEPKKRIGIEITSVDDQKAKAYLNDEKFGRDIVRQQVEDFQRDGSYSTAPRKKIDIDIHAKYIYKGAAKKLDYYKGYAASGAFDEVILLCYSDYISPDLSAKLGIIEWTKFFLSADDFPYDKVIYASVEDQKAAVVYERSKPLRQKPLRYVSATHTVLEGSFTPFGAGFNVNTTANQPPLIKPKQDRKKGKK</sequence>
<comment type="caution">
    <text evidence="1">The sequence shown here is derived from an EMBL/GenBank/DDBJ whole genome shotgun (WGS) entry which is preliminary data.</text>
</comment>